<dbReference type="InterPro" id="IPR016024">
    <property type="entry name" value="ARM-type_fold"/>
</dbReference>
<dbReference type="PANTHER" id="PTHR12537:SF12">
    <property type="entry name" value="MATERNAL PROTEIN PUMILIO"/>
    <property type="match status" value="1"/>
</dbReference>
<feature type="repeat" description="Pumilio" evidence="2">
    <location>
        <begin position="252"/>
        <end position="288"/>
    </location>
</feature>
<comment type="caution">
    <text evidence="4">The sequence shown here is derived from an EMBL/GenBank/DDBJ whole genome shotgun (WGS) entry which is preliminary data.</text>
</comment>
<dbReference type="Pfam" id="PF00806">
    <property type="entry name" value="PUF"/>
    <property type="match status" value="8"/>
</dbReference>
<feature type="repeat" description="Pumilio" evidence="2">
    <location>
        <begin position="138"/>
        <end position="174"/>
    </location>
</feature>
<accession>A0A1B7TD40</accession>
<reference evidence="5" key="1">
    <citation type="journal article" date="2016" name="Proc. Natl. Acad. Sci. U.S.A.">
        <title>Comparative genomics of biotechnologically important yeasts.</title>
        <authorList>
            <person name="Riley R."/>
            <person name="Haridas S."/>
            <person name="Wolfe K.H."/>
            <person name="Lopes M.R."/>
            <person name="Hittinger C.T."/>
            <person name="Goeker M."/>
            <person name="Salamov A.A."/>
            <person name="Wisecaver J.H."/>
            <person name="Long T.M."/>
            <person name="Calvey C.H."/>
            <person name="Aerts A.L."/>
            <person name="Barry K.W."/>
            <person name="Choi C."/>
            <person name="Clum A."/>
            <person name="Coughlan A.Y."/>
            <person name="Deshpande S."/>
            <person name="Douglass A.P."/>
            <person name="Hanson S.J."/>
            <person name="Klenk H.-P."/>
            <person name="LaButti K.M."/>
            <person name="Lapidus A."/>
            <person name="Lindquist E.A."/>
            <person name="Lipzen A.M."/>
            <person name="Meier-Kolthoff J.P."/>
            <person name="Ohm R.A."/>
            <person name="Otillar R.P."/>
            <person name="Pangilinan J.L."/>
            <person name="Peng Y."/>
            <person name="Rokas A."/>
            <person name="Rosa C.A."/>
            <person name="Scheuner C."/>
            <person name="Sibirny A.A."/>
            <person name="Slot J.C."/>
            <person name="Stielow J.B."/>
            <person name="Sun H."/>
            <person name="Kurtzman C.P."/>
            <person name="Blackwell M."/>
            <person name="Grigoriev I.V."/>
            <person name="Jeffries T.W."/>
        </authorList>
    </citation>
    <scope>NUCLEOTIDE SEQUENCE [LARGE SCALE GENOMIC DNA]</scope>
    <source>
        <strain evidence="5">NRRL Y-1626</strain>
    </source>
</reference>
<dbReference type="SUPFAM" id="SSF48371">
    <property type="entry name" value="ARM repeat"/>
    <property type="match status" value="1"/>
</dbReference>
<feature type="repeat" description="Pumilio" evidence="2">
    <location>
        <begin position="102"/>
        <end position="137"/>
    </location>
</feature>
<dbReference type="InterPro" id="IPR011989">
    <property type="entry name" value="ARM-like"/>
</dbReference>
<sequence>MKRKEQVIRSERLEHFIKTYKDANYDLEFILGGSLEFCKDQVGSRFIQDVLPSTNETVLLQFYNEIDDNVLDLMMDVFGNYVIQKMLEISSNENIINRIMGHVEGNALVLTKSQYGCRIIQKALSYVPMAHKLTIVEELKQSSVIDCINDQNGNHVIQKAIENIPIEKLSFIIDQLQTLISKYATHPYGCRVIQRLLEFGDANTREIILTELSPHYSKLITNEFGNYVIQYILKSCNESTSDLLRSKQEIISLVYDKILEFSCHKYASNVVEQILILGDAEQQKKMFDTILPKDETSATNLSESELIYLMMRDQYANYVIQKMVKIVADGSLDQRKLILSIRCYLKKQQQQQQAANHTPGQKRTKNLASVDKLTALVNNIKL</sequence>
<dbReference type="Gene3D" id="1.25.10.10">
    <property type="entry name" value="Leucine-rich Repeat Variant"/>
    <property type="match status" value="1"/>
</dbReference>
<evidence type="ECO:0000259" key="3">
    <source>
        <dbReference type="PROSITE" id="PS50303"/>
    </source>
</evidence>
<proteinExistence type="predicted"/>
<feature type="repeat" description="Pumilio" evidence="2">
    <location>
        <begin position="211"/>
        <end position="246"/>
    </location>
</feature>
<keyword evidence="1" id="KW-0677">Repeat</keyword>
<evidence type="ECO:0000256" key="1">
    <source>
        <dbReference type="ARBA" id="ARBA00022737"/>
    </source>
</evidence>
<dbReference type="GO" id="GO:0000288">
    <property type="term" value="P:nuclear-transcribed mRNA catabolic process, deadenylation-dependent decay"/>
    <property type="evidence" value="ECO:0007669"/>
    <property type="project" value="TreeGrafter"/>
</dbReference>
<dbReference type="GO" id="GO:0005737">
    <property type="term" value="C:cytoplasm"/>
    <property type="evidence" value="ECO:0007669"/>
    <property type="project" value="TreeGrafter"/>
</dbReference>
<dbReference type="InterPro" id="IPR033133">
    <property type="entry name" value="PUM-HD"/>
</dbReference>
<dbReference type="GO" id="GO:0003730">
    <property type="term" value="F:mRNA 3'-UTR binding"/>
    <property type="evidence" value="ECO:0007669"/>
    <property type="project" value="TreeGrafter"/>
</dbReference>
<protein>
    <submittedName>
        <fullName evidence="4">Puf3 Rna binding domain bound To Cox17 Rna 3</fullName>
    </submittedName>
</protein>
<gene>
    <name evidence="4" type="ORF">HANVADRAFT_25017</name>
</gene>
<evidence type="ECO:0000313" key="4">
    <source>
        <dbReference type="EMBL" id="OBA26595.1"/>
    </source>
</evidence>
<dbReference type="EMBL" id="LXPE01000016">
    <property type="protein sequence ID" value="OBA26595.1"/>
    <property type="molecule type" value="Genomic_DNA"/>
</dbReference>
<dbReference type="InterPro" id="IPR001313">
    <property type="entry name" value="Pumilio_RNA-bd_rpt"/>
</dbReference>
<organism evidence="4 5">
    <name type="scientific">Hanseniaspora valbyensis NRRL Y-1626</name>
    <dbReference type="NCBI Taxonomy" id="766949"/>
    <lineage>
        <taxon>Eukaryota</taxon>
        <taxon>Fungi</taxon>
        <taxon>Dikarya</taxon>
        <taxon>Ascomycota</taxon>
        <taxon>Saccharomycotina</taxon>
        <taxon>Saccharomycetes</taxon>
        <taxon>Saccharomycodales</taxon>
        <taxon>Saccharomycodaceae</taxon>
        <taxon>Hanseniaspora</taxon>
    </lineage>
</organism>
<dbReference type="PROSITE" id="PS50302">
    <property type="entry name" value="PUM"/>
    <property type="match status" value="7"/>
</dbReference>
<evidence type="ECO:0000256" key="2">
    <source>
        <dbReference type="PROSITE-ProRule" id="PRU00317"/>
    </source>
</evidence>
<dbReference type="PANTHER" id="PTHR12537">
    <property type="entry name" value="RNA BINDING PROTEIN PUMILIO-RELATED"/>
    <property type="match status" value="1"/>
</dbReference>
<feature type="domain" description="PUM-HD" evidence="3">
    <location>
        <begin position="8"/>
        <end position="371"/>
    </location>
</feature>
<keyword evidence="5" id="KW-1185">Reference proteome</keyword>
<dbReference type="SMART" id="SM00025">
    <property type="entry name" value="Pumilio"/>
    <property type="match status" value="8"/>
</dbReference>
<evidence type="ECO:0000313" key="5">
    <source>
        <dbReference type="Proteomes" id="UP000092321"/>
    </source>
</evidence>
<feature type="repeat" description="Pumilio" evidence="2">
    <location>
        <begin position="300"/>
        <end position="340"/>
    </location>
</feature>
<dbReference type="OrthoDB" id="668540at2759"/>
<dbReference type="PROSITE" id="PS50303">
    <property type="entry name" value="PUM_HD"/>
    <property type="match status" value="1"/>
</dbReference>
<feature type="repeat" description="Pumilio" evidence="2">
    <location>
        <begin position="65"/>
        <end position="101"/>
    </location>
</feature>
<dbReference type="AlphaFoldDB" id="A0A1B7TD40"/>
<name>A0A1B7TD40_9ASCO</name>
<dbReference type="Proteomes" id="UP000092321">
    <property type="component" value="Unassembled WGS sequence"/>
</dbReference>
<feature type="repeat" description="Pumilio" evidence="2">
    <location>
        <begin position="175"/>
        <end position="210"/>
    </location>
</feature>